<keyword evidence="7" id="KW-1185">Reference proteome</keyword>
<dbReference type="STRING" id="1314674.A0A0D7BBQ5"/>
<dbReference type="Pfam" id="PF14737">
    <property type="entry name" value="DUF4470"/>
    <property type="match status" value="1"/>
</dbReference>
<dbReference type="InterPro" id="IPR027974">
    <property type="entry name" value="DUF4470"/>
</dbReference>
<name>A0A0D7BBQ5_9AGAR</name>
<proteinExistence type="predicted"/>
<feature type="domain" description="MYND-type" evidence="5">
    <location>
        <begin position="114"/>
        <end position="150"/>
    </location>
</feature>
<dbReference type="SUPFAM" id="SSF144232">
    <property type="entry name" value="HIT/MYND zinc finger-like"/>
    <property type="match status" value="1"/>
</dbReference>
<evidence type="ECO:0000256" key="3">
    <source>
        <dbReference type="ARBA" id="ARBA00022833"/>
    </source>
</evidence>
<keyword evidence="2 4" id="KW-0863">Zinc-finger</keyword>
<keyword evidence="3" id="KW-0862">Zinc</keyword>
<evidence type="ECO:0000256" key="4">
    <source>
        <dbReference type="PROSITE-ProRule" id="PRU00134"/>
    </source>
</evidence>
<evidence type="ECO:0000313" key="6">
    <source>
        <dbReference type="EMBL" id="KIY66936.1"/>
    </source>
</evidence>
<sequence>MDNIFELDKLLSSLTLHEDKKAAALRFLDTSDRNQDPRLCTLLPSANTPKDPRIAELDKESKSFHDVLQKHGLDYGSILENSTSAAQGASRTRGSKYPPPIGIISCANYNLRERRFCNKAGTRACSECKLVKYCGHACQMQHWRQHKRDCNNILNSEIWKPDWILEGRIPSFITATESHTQFGFGMILWGNMPAVDILNLAHNEGLDSARDFSLLFAACGDLRNVIRTVNELPDDYSGELSIVLNDFNPFIMARNLIILLILTTIETLDTETACEHALHLWYSIFQPQSYINDVAYHITRQITKLIPNPDVPLKLTATSTLQCHFDRETWGVLGKNIVNSDLQPTDASNAFNAVMNTPERVDYAHRYYAKLKPSHRLAAARWRAHGLVLPFGEVNAHHNIPNSWFFHQDERGQINLNFSDQANPLHGWDLESILEAGKAHGVPESDILGAGFFYIKDQLMEFARRLRRFKVKFTLFDDNALILPKVMASEPLVPKAFDRIEVSNIVDVNYCKVAPVLDTFGPLLRSTNPHATLVGLFMNWTLEKPTSGSAASGLSPKDKFSRSLDRMDKQLPGFSKDLLMRSAKNMMGSLRPTIDENISHIMHNIDAFHDSSREFLEFLGRFGAPKAARKAGLRMRQINTIVPPRLYAPLGSRFDAVVEVKDEEHWYLMATVDGCTFNERYVEWHRAA</sequence>
<dbReference type="Proteomes" id="UP000054007">
    <property type="component" value="Unassembled WGS sequence"/>
</dbReference>
<dbReference type="EMBL" id="KN880539">
    <property type="protein sequence ID" value="KIY66936.1"/>
    <property type="molecule type" value="Genomic_DNA"/>
</dbReference>
<dbReference type="AlphaFoldDB" id="A0A0D7BBQ5"/>
<evidence type="ECO:0000313" key="7">
    <source>
        <dbReference type="Proteomes" id="UP000054007"/>
    </source>
</evidence>
<accession>A0A0D7BBQ5</accession>
<evidence type="ECO:0000256" key="1">
    <source>
        <dbReference type="ARBA" id="ARBA00022723"/>
    </source>
</evidence>
<dbReference type="InterPro" id="IPR002893">
    <property type="entry name" value="Znf_MYND"/>
</dbReference>
<dbReference type="OrthoDB" id="5282002at2759"/>
<evidence type="ECO:0000256" key="2">
    <source>
        <dbReference type="ARBA" id="ARBA00022771"/>
    </source>
</evidence>
<organism evidence="6 7">
    <name type="scientific">Cylindrobasidium torrendii FP15055 ss-10</name>
    <dbReference type="NCBI Taxonomy" id="1314674"/>
    <lineage>
        <taxon>Eukaryota</taxon>
        <taxon>Fungi</taxon>
        <taxon>Dikarya</taxon>
        <taxon>Basidiomycota</taxon>
        <taxon>Agaricomycotina</taxon>
        <taxon>Agaricomycetes</taxon>
        <taxon>Agaricomycetidae</taxon>
        <taxon>Agaricales</taxon>
        <taxon>Marasmiineae</taxon>
        <taxon>Physalacriaceae</taxon>
        <taxon>Cylindrobasidium</taxon>
    </lineage>
</organism>
<dbReference type="PROSITE" id="PS50865">
    <property type="entry name" value="ZF_MYND_2"/>
    <property type="match status" value="1"/>
</dbReference>
<gene>
    <name evidence="6" type="ORF">CYLTODRAFT_444342</name>
</gene>
<dbReference type="Gene3D" id="6.10.140.2220">
    <property type="match status" value="1"/>
</dbReference>
<dbReference type="Pfam" id="PF01753">
    <property type="entry name" value="zf-MYND"/>
    <property type="match status" value="1"/>
</dbReference>
<reference evidence="6 7" key="1">
    <citation type="journal article" date="2015" name="Fungal Genet. Biol.">
        <title>Evolution of novel wood decay mechanisms in Agaricales revealed by the genome sequences of Fistulina hepatica and Cylindrobasidium torrendii.</title>
        <authorList>
            <person name="Floudas D."/>
            <person name="Held B.W."/>
            <person name="Riley R."/>
            <person name="Nagy L.G."/>
            <person name="Koehler G."/>
            <person name="Ransdell A.S."/>
            <person name="Younus H."/>
            <person name="Chow J."/>
            <person name="Chiniquy J."/>
            <person name="Lipzen A."/>
            <person name="Tritt A."/>
            <person name="Sun H."/>
            <person name="Haridas S."/>
            <person name="LaButti K."/>
            <person name="Ohm R.A."/>
            <person name="Kues U."/>
            <person name="Blanchette R.A."/>
            <person name="Grigoriev I.V."/>
            <person name="Minto R.E."/>
            <person name="Hibbett D.S."/>
        </authorList>
    </citation>
    <scope>NUCLEOTIDE SEQUENCE [LARGE SCALE GENOMIC DNA]</scope>
    <source>
        <strain evidence="6 7">FP15055 ss-10</strain>
    </source>
</reference>
<protein>
    <recommendedName>
        <fullName evidence="5">MYND-type domain-containing protein</fullName>
    </recommendedName>
</protein>
<dbReference type="GO" id="GO:0008270">
    <property type="term" value="F:zinc ion binding"/>
    <property type="evidence" value="ECO:0007669"/>
    <property type="project" value="UniProtKB-KW"/>
</dbReference>
<keyword evidence="1" id="KW-0479">Metal-binding</keyword>
<evidence type="ECO:0000259" key="5">
    <source>
        <dbReference type="PROSITE" id="PS50865"/>
    </source>
</evidence>